<dbReference type="Pfam" id="PF08534">
    <property type="entry name" value="Redoxin"/>
    <property type="match status" value="1"/>
</dbReference>
<dbReference type="RefSeq" id="WP_131184984.1">
    <property type="nucleotide sequence ID" value="NZ_QJUO01000020.1"/>
</dbReference>
<keyword evidence="10" id="KW-1185">Reference proteome</keyword>
<protein>
    <recommendedName>
        <fullName evidence="4">Methylamine utilization protein MauD</fullName>
    </recommendedName>
</protein>
<comment type="pathway">
    <text evidence="3">One-carbon metabolism; methylamine degradation.</text>
</comment>
<dbReference type="GO" id="GO:0016491">
    <property type="term" value="F:oxidoreductase activity"/>
    <property type="evidence" value="ECO:0007669"/>
    <property type="project" value="InterPro"/>
</dbReference>
<organism evidence="9 10">
    <name type="scientific">Stutzerimonas kirkiae</name>
    <dbReference type="NCBI Taxonomy" id="2211392"/>
    <lineage>
        <taxon>Bacteria</taxon>
        <taxon>Pseudomonadati</taxon>
        <taxon>Pseudomonadota</taxon>
        <taxon>Gammaproteobacteria</taxon>
        <taxon>Pseudomonadales</taxon>
        <taxon>Pseudomonadaceae</taxon>
        <taxon>Stutzerimonas</taxon>
    </lineage>
</organism>
<dbReference type="Gene3D" id="3.40.30.10">
    <property type="entry name" value="Glutaredoxin"/>
    <property type="match status" value="1"/>
</dbReference>
<keyword evidence="6" id="KW-1133">Transmembrane helix</keyword>
<evidence type="ECO:0000313" key="9">
    <source>
        <dbReference type="EMBL" id="TBU93336.1"/>
    </source>
</evidence>
<dbReference type="GO" id="GO:0016020">
    <property type="term" value="C:membrane"/>
    <property type="evidence" value="ECO:0007669"/>
    <property type="project" value="UniProtKB-SubCell"/>
</dbReference>
<proteinExistence type="predicted"/>
<dbReference type="InterPro" id="IPR036249">
    <property type="entry name" value="Thioredoxin-like_sf"/>
</dbReference>
<evidence type="ECO:0000256" key="5">
    <source>
        <dbReference type="ARBA" id="ARBA00022692"/>
    </source>
</evidence>
<dbReference type="PROSITE" id="PS51352">
    <property type="entry name" value="THIOREDOXIN_2"/>
    <property type="match status" value="1"/>
</dbReference>
<accession>A0A4Q9R2C4</accession>
<dbReference type="InterPro" id="IPR013740">
    <property type="entry name" value="Redoxin"/>
</dbReference>
<evidence type="ECO:0000256" key="2">
    <source>
        <dbReference type="ARBA" id="ARBA00004167"/>
    </source>
</evidence>
<comment type="caution">
    <text evidence="9">The sequence shown here is derived from an EMBL/GenBank/DDBJ whole genome shotgun (WGS) entry which is preliminary data.</text>
</comment>
<comment type="subcellular location">
    <subcellularLocation>
        <location evidence="2">Membrane</location>
        <topology evidence="2">Single-pass membrane protein</topology>
    </subcellularLocation>
</comment>
<evidence type="ECO:0000256" key="6">
    <source>
        <dbReference type="ARBA" id="ARBA00022989"/>
    </source>
</evidence>
<dbReference type="EMBL" id="QJUP01000021">
    <property type="protein sequence ID" value="TBU93336.1"/>
    <property type="molecule type" value="Genomic_DNA"/>
</dbReference>
<evidence type="ECO:0000259" key="8">
    <source>
        <dbReference type="PROSITE" id="PS51352"/>
    </source>
</evidence>
<evidence type="ECO:0000256" key="7">
    <source>
        <dbReference type="ARBA" id="ARBA00023136"/>
    </source>
</evidence>
<feature type="domain" description="Thioredoxin" evidence="8">
    <location>
        <begin position="49"/>
        <end position="184"/>
    </location>
</feature>
<dbReference type="NCBIfam" id="TIGR02661">
    <property type="entry name" value="MauD"/>
    <property type="match status" value="1"/>
</dbReference>
<evidence type="ECO:0000313" key="10">
    <source>
        <dbReference type="Proteomes" id="UP000292639"/>
    </source>
</evidence>
<gene>
    <name evidence="9" type="primary">mauD</name>
    <name evidence="9" type="ORF">DNJ96_14165</name>
</gene>
<dbReference type="SUPFAM" id="SSF52833">
    <property type="entry name" value="Thioredoxin-like"/>
    <property type="match status" value="1"/>
</dbReference>
<name>A0A4Q9R2C4_9GAMM</name>
<dbReference type="InterPro" id="IPR013478">
    <property type="entry name" value="MeN_DH_accessory"/>
</dbReference>
<evidence type="ECO:0000256" key="4">
    <source>
        <dbReference type="ARBA" id="ARBA00019076"/>
    </source>
</evidence>
<dbReference type="GO" id="GO:0030416">
    <property type="term" value="P:methylamine metabolic process"/>
    <property type="evidence" value="ECO:0007669"/>
    <property type="project" value="InterPro"/>
</dbReference>
<sequence length="204" mass="21974">MTHALVFAVAVLTVLVLGLIVVVFALARQIGILFERVTPVGAMINDSGPKVGETSPAFTLQSLNGGNDVAFGMQRPRSTLVFFLSPTCPICKKLLPTLKSIRSAEGNWLDVVLASDGDPLKHRAFIEQAGLAEFPYVLSQELGTTYRIARLPFAVLMDADGIVRAKGLINSREQLESLFNATETGFASIQDYVARATPASLKSH</sequence>
<evidence type="ECO:0000256" key="3">
    <source>
        <dbReference type="ARBA" id="ARBA00004856"/>
    </source>
</evidence>
<dbReference type="UniPathway" id="UPA00895"/>
<comment type="function">
    <text evidence="1">May be specifically involved in the processing, transport, and/or maturation of the MADH beta-subunit.</text>
</comment>
<keyword evidence="7" id="KW-0472">Membrane</keyword>
<dbReference type="OrthoDB" id="462848at2"/>
<evidence type="ECO:0000256" key="1">
    <source>
        <dbReference type="ARBA" id="ARBA00003475"/>
    </source>
</evidence>
<keyword evidence="5" id="KW-0812">Transmembrane</keyword>
<dbReference type="AlphaFoldDB" id="A0A4Q9R2C4"/>
<reference evidence="9 10" key="1">
    <citation type="submission" date="2018-06" db="EMBL/GenBank/DDBJ databases">
        <title>Three novel Pseudomonas species isolated from symptomatic oak.</title>
        <authorList>
            <person name="Bueno-Gonzalez V."/>
            <person name="Brady C."/>
        </authorList>
    </citation>
    <scope>NUCLEOTIDE SEQUENCE [LARGE SCALE GENOMIC DNA]</scope>
    <source>
        <strain evidence="9 10">P17C</strain>
    </source>
</reference>
<dbReference type="Proteomes" id="UP000292639">
    <property type="component" value="Unassembled WGS sequence"/>
</dbReference>
<dbReference type="InterPro" id="IPR013766">
    <property type="entry name" value="Thioredoxin_domain"/>
</dbReference>